<proteinExistence type="predicted"/>
<dbReference type="GO" id="GO:0015937">
    <property type="term" value="P:coenzyme A biosynthetic process"/>
    <property type="evidence" value="ECO:0007669"/>
    <property type="project" value="UniProtKB-ARBA"/>
</dbReference>
<dbReference type="Pfam" id="PF04127">
    <property type="entry name" value="DFP"/>
    <property type="match status" value="1"/>
</dbReference>
<sequence length="104" mass="11714">MSLLKKKNILITAGSTRGYLDAVRYITNTSTGKLGSEIALEAMGRGADVTYIYGADSLFPVIHDRNDMKVSQLKLIEIETNNDLMEILQEKLKKRDRHIKKCLS</sequence>
<organism evidence="2 3">
    <name type="scientific">Candidatus Scalindua arabica</name>
    <dbReference type="NCBI Taxonomy" id="1127984"/>
    <lineage>
        <taxon>Bacteria</taxon>
        <taxon>Pseudomonadati</taxon>
        <taxon>Planctomycetota</taxon>
        <taxon>Candidatus Brocadiia</taxon>
        <taxon>Candidatus Brocadiales</taxon>
        <taxon>Candidatus Scalinduaceae</taxon>
        <taxon>Candidatus Scalindua</taxon>
    </lineage>
</organism>
<comment type="caution">
    <text evidence="2">The sequence shown here is derived from an EMBL/GenBank/DDBJ whole genome shotgun (WGS) entry which is preliminary data.</text>
</comment>
<dbReference type="AlphaFoldDB" id="A0A942A4B0"/>
<dbReference type="Gene3D" id="3.40.50.10300">
    <property type="entry name" value="CoaB-like"/>
    <property type="match status" value="1"/>
</dbReference>
<accession>A0A942A4B0</accession>
<dbReference type="GO" id="GO:0003824">
    <property type="term" value="F:catalytic activity"/>
    <property type="evidence" value="ECO:0007669"/>
    <property type="project" value="UniProtKB-ARBA"/>
</dbReference>
<dbReference type="EMBL" id="JAANXD010000036">
    <property type="protein sequence ID" value="MBS1257792.1"/>
    <property type="molecule type" value="Genomic_DNA"/>
</dbReference>
<gene>
    <name evidence="2" type="ORF">MAG551_00839</name>
</gene>
<evidence type="ECO:0000259" key="1">
    <source>
        <dbReference type="Pfam" id="PF04127"/>
    </source>
</evidence>
<name>A0A942A4B0_9BACT</name>
<dbReference type="SUPFAM" id="SSF102645">
    <property type="entry name" value="CoaB-like"/>
    <property type="match status" value="1"/>
</dbReference>
<evidence type="ECO:0000313" key="3">
    <source>
        <dbReference type="Proteomes" id="UP000722750"/>
    </source>
</evidence>
<dbReference type="InterPro" id="IPR007085">
    <property type="entry name" value="DNA/pantothenate-metab_flavo_C"/>
</dbReference>
<protein>
    <submittedName>
        <fullName evidence="2">Coenzyme A biosynthesis bifunctional protein CoaBC</fullName>
    </submittedName>
</protein>
<feature type="domain" description="DNA/pantothenate metabolism flavoprotein C-terminal" evidence="1">
    <location>
        <begin position="4"/>
        <end position="100"/>
    </location>
</feature>
<dbReference type="Proteomes" id="UP000722750">
    <property type="component" value="Unassembled WGS sequence"/>
</dbReference>
<evidence type="ECO:0000313" key="2">
    <source>
        <dbReference type="EMBL" id="MBS1257792.1"/>
    </source>
</evidence>
<reference evidence="2" key="1">
    <citation type="journal article" date="2021" name="ISME J.">
        <title>Fine-scale metabolic discontinuity in a stratified prokaryote microbiome of a Red Sea deep halocline.</title>
        <authorList>
            <person name="Michoud G."/>
            <person name="Ngugi D.K."/>
            <person name="Barozzi A."/>
            <person name="Merlino G."/>
            <person name="Calleja M.L."/>
            <person name="Delgado-Huertas A."/>
            <person name="Moran X.A.G."/>
            <person name="Daffonchio D."/>
        </authorList>
    </citation>
    <scope>NUCLEOTIDE SEQUENCE</scope>
    <source>
        <strain evidence="2">SuakinDeep_MAG55_1</strain>
    </source>
</reference>
<dbReference type="InterPro" id="IPR035929">
    <property type="entry name" value="CoaB-like_sf"/>
</dbReference>